<dbReference type="GeneID" id="19115012"/>
<dbReference type="EMBL" id="KB445556">
    <property type="protein sequence ID" value="EMC95893.1"/>
    <property type="molecule type" value="Genomic_DNA"/>
</dbReference>
<feature type="compositionally biased region" description="Basic and acidic residues" evidence="1">
    <location>
        <begin position="133"/>
        <end position="142"/>
    </location>
</feature>
<feature type="region of interest" description="Disordered" evidence="1">
    <location>
        <begin position="71"/>
        <end position="243"/>
    </location>
</feature>
<dbReference type="Proteomes" id="UP000011761">
    <property type="component" value="Unassembled WGS sequence"/>
</dbReference>
<feature type="compositionally biased region" description="Basic and acidic residues" evidence="1">
    <location>
        <begin position="308"/>
        <end position="322"/>
    </location>
</feature>
<organism evidence="2 3">
    <name type="scientific">Baudoinia panamericana (strain UAMH 10762)</name>
    <name type="common">Angels' share fungus</name>
    <name type="synonym">Baudoinia compniacensis (strain UAMH 10762)</name>
    <dbReference type="NCBI Taxonomy" id="717646"/>
    <lineage>
        <taxon>Eukaryota</taxon>
        <taxon>Fungi</taxon>
        <taxon>Dikarya</taxon>
        <taxon>Ascomycota</taxon>
        <taxon>Pezizomycotina</taxon>
        <taxon>Dothideomycetes</taxon>
        <taxon>Dothideomycetidae</taxon>
        <taxon>Mycosphaerellales</taxon>
        <taxon>Teratosphaeriaceae</taxon>
        <taxon>Baudoinia</taxon>
    </lineage>
</organism>
<reference evidence="2 3" key="1">
    <citation type="journal article" date="2012" name="PLoS Pathog.">
        <title>Diverse lifestyles and strategies of plant pathogenesis encoded in the genomes of eighteen Dothideomycetes fungi.</title>
        <authorList>
            <person name="Ohm R.A."/>
            <person name="Feau N."/>
            <person name="Henrissat B."/>
            <person name="Schoch C.L."/>
            <person name="Horwitz B.A."/>
            <person name="Barry K.W."/>
            <person name="Condon B.J."/>
            <person name="Copeland A.C."/>
            <person name="Dhillon B."/>
            <person name="Glaser F."/>
            <person name="Hesse C.N."/>
            <person name="Kosti I."/>
            <person name="LaButti K."/>
            <person name="Lindquist E.A."/>
            <person name="Lucas S."/>
            <person name="Salamov A.A."/>
            <person name="Bradshaw R.E."/>
            <person name="Ciuffetti L."/>
            <person name="Hamelin R.C."/>
            <person name="Kema G.H.J."/>
            <person name="Lawrence C."/>
            <person name="Scott J.A."/>
            <person name="Spatafora J.W."/>
            <person name="Turgeon B.G."/>
            <person name="de Wit P.J.G.M."/>
            <person name="Zhong S."/>
            <person name="Goodwin S.B."/>
            <person name="Grigoriev I.V."/>
        </authorList>
    </citation>
    <scope>NUCLEOTIDE SEQUENCE [LARGE SCALE GENOMIC DNA]</scope>
    <source>
        <strain evidence="2 3">UAMH 10762</strain>
    </source>
</reference>
<evidence type="ECO:0000313" key="2">
    <source>
        <dbReference type="EMBL" id="EMC95893.1"/>
    </source>
</evidence>
<dbReference type="KEGG" id="bcom:BAUCODRAFT_507951"/>
<feature type="compositionally biased region" description="Basic and acidic residues" evidence="1">
    <location>
        <begin position="79"/>
        <end position="94"/>
    </location>
</feature>
<dbReference type="eggNOG" id="ENOG502S0AG">
    <property type="taxonomic scope" value="Eukaryota"/>
</dbReference>
<keyword evidence="3" id="KW-1185">Reference proteome</keyword>
<protein>
    <recommendedName>
        <fullName evidence="4">Transcriptional regulator</fullName>
    </recommendedName>
</protein>
<gene>
    <name evidence="2" type="ORF">BAUCODRAFT_507951</name>
</gene>
<sequence>MSDSGLSTPGTLPPDTEIEQCLRRIVRNALKADEEISTNIARSRAEAELGLGIDFFKDDATWKQRSKEIISIAFNDPPSPEKAKKTPRKLDVKPQAKAPKKRKSSEVESGKRKKRKGSSENVIDESDADEDAEPRVIAEAERNGNSTKPPASIPESDDDDEKPVAQYKAHDESRERRPEAQPRVNVNGVTGEAEESELSSVLDEPVPAKKKRQKKSTSPSDTRSKPKKAPKAEKEVSPDEEEIKRLQGWLVKCGIRKVWGKELKPFDTANGKIKHLKGMLEDVGMKGRYSVEKAKQIKEARELAADLENVKEFNDRWGQKGSDDEDEDDGKTAAPPKRLRPKGLIDFGDSGDDDSA</sequence>
<dbReference type="RefSeq" id="XP_007677216.1">
    <property type="nucleotide sequence ID" value="XM_007679026.1"/>
</dbReference>
<evidence type="ECO:0000256" key="1">
    <source>
        <dbReference type="SAM" id="MobiDB-lite"/>
    </source>
</evidence>
<dbReference type="PANTHER" id="PTHR15410:SF2">
    <property type="entry name" value="HIRA-INTERACTING PROTEIN 3"/>
    <property type="match status" value="1"/>
</dbReference>
<dbReference type="AlphaFoldDB" id="M2MWG8"/>
<feature type="compositionally biased region" description="Basic and acidic residues" evidence="1">
    <location>
        <begin position="230"/>
        <end position="243"/>
    </location>
</feature>
<feature type="compositionally biased region" description="Basic and acidic residues" evidence="1">
    <location>
        <begin position="168"/>
        <end position="180"/>
    </location>
</feature>
<dbReference type="InterPro" id="IPR037647">
    <property type="entry name" value="HIRIP3"/>
</dbReference>
<dbReference type="OMA" id="CGIRKIW"/>
<evidence type="ECO:0000313" key="3">
    <source>
        <dbReference type="Proteomes" id="UP000011761"/>
    </source>
</evidence>
<feature type="compositionally biased region" description="Acidic residues" evidence="1">
    <location>
        <begin position="122"/>
        <end position="132"/>
    </location>
</feature>
<dbReference type="GO" id="GO:0005634">
    <property type="term" value="C:nucleus"/>
    <property type="evidence" value="ECO:0007669"/>
    <property type="project" value="TreeGrafter"/>
</dbReference>
<name>M2MWG8_BAUPA</name>
<feature type="region of interest" description="Disordered" evidence="1">
    <location>
        <begin position="308"/>
        <end position="356"/>
    </location>
</feature>
<dbReference type="OrthoDB" id="552755at2759"/>
<dbReference type="HOGENOM" id="CLU_033002_1_0_1"/>
<proteinExistence type="predicted"/>
<evidence type="ECO:0008006" key="4">
    <source>
        <dbReference type="Google" id="ProtNLM"/>
    </source>
</evidence>
<dbReference type="PANTHER" id="PTHR15410">
    <property type="entry name" value="HIRA-INTERACTING PROTEIN 3"/>
    <property type="match status" value="1"/>
</dbReference>
<accession>M2MWG8</accession>